<dbReference type="AlphaFoldDB" id="A0A1C0AI29"/>
<dbReference type="Proteomes" id="UP000093501">
    <property type="component" value="Unassembled WGS sequence"/>
</dbReference>
<dbReference type="Pfam" id="PF04203">
    <property type="entry name" value="Sortase"/>
    <property type="match status" value="1"/>
</dbReference>
<sequence>MTSAPSSARSRRPLVIAVAVVGVLALLLVALLWNRGGSEAVPAASVAPSSSAPVAVASPSPTVSAASPSPSPTPSPTPSEPVSPELADCTAVAEGFVPTRFAIPAVGADERVVSLNLDDEGNIAAPPKDEPRTASWWNGGPRPGAEEGQALLSIHTYRNGGALGNELYSDGGPALEAGDVIKLYGDDGQVQCYEFTEALKVWVEDYDPQSDVMIDFDGDPRLAIIICWDFNRSTENWDSRVFFYGTPITPGA</sequence>
<dbReference type="InterPro" id="IPR005754">
    <property type="entry name" value="Sortase"/>
</dbReference>
<evidence type="ECO:0000256" key="1">
    <source>
        <dbReference type="ARBA" id="ARBA00022801"/>
    </source>
</evidence>
<name>A0A1C0AI29_9ACTN</name>
<dbReference type="EMBL" id="MBQD01000025">
    <property type="protein sequence ID" value="OCL31710.1"/>
    <property type="molecule type" value="Genomic_DNA"/>
</dbReference>
<protein>
    <recommendedName>
        <fullName evidence="5">Class F sortase</fullName>
    </recommendedName>
</protein>
<reference evidence="4" key="1">
    <citation type="submission" date="2016-07" db="EMBL/GenBank/DDBJ databases">
        <authorList>
            <person name="Florea S."/>
            <person name="Webb J.S."/>
            <person name="Jaromczyk J."/>
            <person name="Schardl C.L."/>
        </authorList>
    </citation>
    <scope>NUCLEOTIDE SEQUENCE [LARGE SCALE GENOMIC DNA]</scope>
    <source>
        <strain evidence="4">IPBSL-7</strain>
    </source>
</reference>
<feature type="compositionally biased region" description="Low complexity" evidence="2">
    <location>
        <begin position="42"/>
        <end position="68"/>
    </location>
</feature>
<organism evidence="3 4">
    <name type="scientific">Tessaracoccus lapidicaptus</name>
    <dbReference type="NCBI Taxonomy" id="1427523"/>
    <lineage>
        <taxon>Bacteria</taxon>
        <taxon>Bacillati</taxon>
        <taxon>Actinomycetota</taxon>
        <taxon>Actinomycetes</taxon>
        <taxon>Propionibacteriales</taxon>
        <taxon>Propionibacteriaceae</taxon>
        <taxon>Tessaracoccus</taxon>
    </lineage>
</organism>
<keyword evidence="4" id="KW-1185">Reference proteome</keyword>
<evidence type="ECO:0000313" key="3">
    <source>
        <dbReference type="EMBL" id="OCL31710.1"/>
    </source>
</evidence>
<accession>A0A1C0AI29</accession>
<evidence type="ECO:0000256" key="2">
    <source>
        <dbReference type="SAM" id="MobiDB-lite"/>
    </source>
</evidence>
<proteinExistence type="predicted"/>
<dbReference type="GO" id="GO:0016787">
    <property type="term" value="F:hydrolase activity"/>
    <property type="evidence" value="ECO:0007669"/>
    <property type="project" value="UniProtKB-KW"/>
</dbReference>
<dbReference type="RefSeq" id="WP_068752487.1">
    <property type="nucleotide sequence ID" value="NZ_MBQD01000025.1"/>
</dbReference>
<dbReference type="InterPro" id="IPR023365">
    <property type="entry name" value="Sortase_dom-sf"/>
</dbReference>
<evidence type="ECO:0000313" key="4">
    <source>
        <dbReference type="Proteomes" id="UP000093501"/>
    </source>
</evidence>
<keyword evidence="1" id="KW-0378">Hydrolase</keyword>
<gene>
    <name evidence="3" type="ORF">BCR15_08770</name>
</gene>
<dbReference type="SUPFAM" id="SSF63817">
    <property type="entry name" value="Sortase"/>
    <property type="match status" value="1"/>
</dbReference>
<evidence type="ECO:0008006" key="5">
    <source>
        <dbReference type="Google" id="ProtNLM"/>
    </source>
</evidence>
<comment type="caution">
    <text evidence="3">The sequence shown here is derived from an EMBL/GenBank/DDBJ whole genome shotgun (WGS) entry which is preliminary data.</text>
</comment>
<feature type="region of interest" description="Disordered" evidence="2">
    <location>
        <begin position="42"/>
        <end position="85"/>
    </location>
</feature>
<dbReference type="Gene3D" id="2.40.260.10">
    <property type="entry name" value="Sortase"/>
    <property type="match status" value="1"/>
</dbReference>
<feature type="compositionally biased region" description="Pro residues" evidence="2">
    <location>
        <begin position="69"/>
        <end position="81"/>
    </location>
</feature>
<dbReference type="CDD" id="cd05829">
    <property type="entry name" value="Sortase_F"/>
    <property type="match status" value="1"/>
</dbReference>
<dbReference type="InterPro" id="IPR042001">
    <property type="entry name" value="Sortase_F"/>
</dbReference>